<evidence type="ECO:0000256" key="3">
    <source>
        <dbReference type="ARBA" id="ARBA00010763"/>
    </source>
</evidence>
<dbReference type="PANTHER" id="PTHR10192">
    <property type="entry name" value="MOLYBDOPTERIN BIOSYNTHESIS PROTEIN"/>
    <property type="match status" value="1"/>
</dbReference>
<evidence type="ECO:0000256" key="4">
    <source>
        <dbReference type="ARBA" id="ARBA00023150"/>
    </source>
</evidence>
<dbReference type="Gene3D" id="3.40.980.10">
    <property type="entry name" value="MoaB/Mog-like domain"/>
    <property type="match status" value="1"/>
</dbReference>
<sequence>MISVLEATQLIEKFSPIYPSKKLATALCSEHILRENICAERENPPFHRIAMDGIAINFQSYLDGKRSFLIEGIQAAGHEPLELKNLENCFEAMTGGVLPHHCDCVIPIERLSVENGVASLETGLELSQWQNIHKHGSDHAAGFLLAEEGIRLKVPDIAVAAAAGYGFLDVSKTPSIAIIATGDELVGPDEELKAWQIRRSNTVAILAGLNAAGFTKSNEYHLKDDEAELERKLAELLEQNDMLILTGGVSMGKFDFVPRVLEKLGVNKVFHKVAQRPGKPLWFGVKGQKTVFGLPGNPVSAVINFQRYILPQLQKSSACLPQKQIPLAVLTKDFKFSKKMTRFLPVTTYFDANSRLCATPKETNGSGDFGALSGSDGFLELEAETDLFPEAYSAPFYTW</sequence>
<dbReference type="CDD" id="cd00887">
    <property type="entry name" value="MoeA"/>
    <property type="match status" value="1"/>
</dbReference>
<dbReference type="NCBIfam" id="TIGR00177">
    <property type="entry name" value="molyb_syn"/>
    <property type="match status" value="1"/>
</dbReference>
<comment type="function">
    <text evidence="1 6">Catalyzes the insertion of molybdate into adenylated molybdopterin with the concomitant release of AMP.</text>
</comment>
<keyword evidence="6" id="KW-0808">Transferase</keyword>
<feature type="domain" description="MoaB/Mog" evidence="8">
    <location>
        <begin position="177"/>
        <end position="315"/>
    </location>
</feature>
<dbReference type="InterPro" id="IPR036425">
    <property type="entry name" value="MoaB/Mog-like_dom_sf"/>
</dbReference>
<dbReference type="Proteomes" id="UP001214250">
    <property type="component" value="Chromosome 1"/>
</dbReference>
<dbReference type="SUPFAM" id="SSF53218">
    <property type="entry name" value="Molybdenum cofactor biosynthesis proteins"/>
    <property type="match status" value="1"/>
</dbReference>
<name>A0ABY7VSH0_9BACT</name>
<evidence type="ECO:0000259" key="8">
    <source>
        <dbReference type="SMART" id="SM00852"/>
    </source>
</evidence>
<dbReference type="Pfam" id="PF03453">
    <property type="entry name" value="MoeA_N"/>
    <property type="match status" value="1"/>
</dbReference>
<evidence type="ECO:0000256" key="6">
    <source>
        <dbReference type="RuleBase" id="RU365090"/>
    </source>
</evidence>
<dbReference type="PANTHER" id="PTHR10192:SF5">
    <property type="entry name" value="GEPHYRIN"/>
    <property type="match status" value="1"/>
</dbReference>
<evidence type="ECO:0000256" key="2">
    <source>
        <dbReference type="ARBA" id="ARBA00005046"/>
    </source>
</evidence>
<comment type="similarity">
    <text evidence="3 6">Belongs to the MoeA family.</text>
</comment>
<dbReference type="SUPFAM" id="SSF63867">
    <property type="entry name" value="MoeA C-terminal domain-like"/>
    <property type="match status" value="1"/>
</dbReference>
<evidence type="ECO:0000256" key="1">
    <source>
        <dbReference type="ARBA" id="ARBA00002901"/>
    </source>
</evidence>
<evidence type="ECO:0000256" key="7">
    <source>
        <dbReference type="SAM" id="Coils"/>
    </source>
</evidence>
<comment type="cofactor">
    <cofactor evidence="6">
        <name>Mg(2+)</name>
        <dbReference type="ChEBI" id="CHEBI:18420"/>
    </cofactor>
</comment>
<dbReference type="InterPro" id="IPR038987">
    <property type="entry name" value="MoeA-like"/>
</dbReference>
<dbReference type="SUPFAM" id="SSF63882">
    <property type="entry name" value="MoeA N-terminal region -like"/>
    <property type="match status" value="1"/>
</dbReference>
<dbReference type="Pfam" id="PF03454">
    <property type="entry name" value="MoeA_C"/>
    <property type="match status" value="1"/>
</dbReference>
<proteinExistence type="inferred from homology"/>
<dbReference type="InterPro" id="IPR008284">
    <property type="entry name" value="MoCF_biosynth_CS"/>
</dbReference>
<evidence type="ECO:0000313" key="9">
    <source>
        <dbReference type="EMBL" id="WDE96254.1"/>
    </source>
</evidence>
<dbReference type="Gene3D" id="2.40.340.10">
    <property type="entry name" value="MoeA, C-terminal, domain IV"/>
    <property type="match status" value="1"/>
</dbReference>
<reference evidence="9 10" key="1">
    <citation type="submission" date="2023-02" db="EMBL/GenBank/DDBJ databases">
        <title>Genome sequence of Lentisphaera profundi SAORIC-696.</title>
        <authorList>
            <person name="Kim e."/>
            <person name="Cho J.-C."/>
            <person name="Choi A."/>
            <person name="Kang I."/>
        </authorList>
    </citation>
    <scope>NUCLEOTIDE SEQUENCE [LARGE SCALE GENOMIC DNA]</scope>
    <source>
        <strain evidence="9 10">SAORIC-696</strain>
    </source>
</reference>
<dbReference type="InterPro" id="IPR005110">
    <property type="entry name" value="MoeA_linker/N"/>
</dbReference>
<keyword evidence="4 6" id="KW-0501">Molybdenum cofactor biosynthesis</keyword>
<keyword evidence="10" id="KW-1185">Reference proteome</keyword>
<dbReference type="EC" id="2.10.1.1" evidence="6"/>
<dbReference type="Gene3D" id="3.90.105.10">
    <property type="entry name" value="Molybdopterin biosynthesis moea protein, domain 2"/>
    <property type="match status" value="1"/>
</dbReference>
<dbReference type="InterPro" id="IPR005111">
    <property type="entry name" value="MoeA_C_domain_IV"/>
</dbReference>
<keyword evidence="7" id="KW-0175">Coiled coil</keyword>
<protein>
    <recommendedName>
        <fullName evidence="6">Molybdopterin molybdenumtransferase</fullName>
        <ecNumber evidence="6">2.10.1.1</ecNumber>
    </recommendedName>
</protein>
<dbReference type="Gene3D" id="2.170.190.11">
    <property type="entry name" value="Molybdopterin biosynthesis moea protein, domain 3"/>
    <property type="match status" value="1"/>
</dbReference>
<evidence type="ECO:0000313" key="10">
    <source>
        <dbReference type="Proteomes" id="UP001214250"/>
    </source>
</evidence>
<evidence type="ECO:0000256" key="5">
    <source>
        <dbReference type="ARBA" id="ARBA00047317"/>
    </source>
</evidence>
<dbReference type="InterPro" id="IPR036688">
    <property type="entry name" value="MoeA_C_domain_IV_sf"/>
</dbReference>
<feature type="coiled-coil region" evidence="7">
    <location>
        <begin position="219"/>
        <end position="246"/>
    </location>
</feature>
<keyword evidence="6" id="KW-0460">Magnesium</keyword>
<keyword evidence="6" id="KW-0500">Molybdenum</keyword>
<dbReference type="SMART" id="SM00852">
    <property type="entry name" value="MoCF_biosynth"/>
    <property type="match status" value="1"/>
</dbReference>
<dbReference type="EMBL" id="CP117811">
    <property type="protein sequence ID" value="WDE96254.1"/>
    <property type="molecule type" value="Genomic_DNA"/>
</dbReference>
<dbReference type="PROSITE" id="PS01079">
    <property type="entry name" value="MOCF_BIOSYNTHESIS_2"/>
    <property type="match status" value="1"/>
</dbReference>
<comment type="catalytic activity">
    <reaction evidence="5">
        <text>adenylyl-molybdopterin + molybdate = Mo-molybdopterin + AMP + H(+)</text>
        <dbReference type="Rhea" id="RHEA:35047"/>
        <dbReference type="ChEBI" id="CHEBI:15378"/>
        <dbReference type="ChEBI" id="CHEBI:36264"/>
        <dbReference type="ChEBI" id="CHEBI:62727"/>
        <dbReference type="ChEBI" id="CHEBI:71302"/>
        <dbReference type="ChEBI" id="CHEBI:456215"/>
        <dbReference type="EC" id="2.10.1.1"/>
    </reaction>
</comment>
<gene>
    <name evidence="9" type="ORF">PQO03_11100</name>
</gene>
<comment type="pathway">
    <text evidence="2 6">Cofactor biosynthesis; molybdopterin biosynthesis.</text>
</comment>
<accession>A0ABY7VSH0</accession>
<dbReference type="Pfam" id="PF00994">
    <property type="entry name" value="MoCF_biosynth"/>
    <property type="match status" value="1"/>
</dbReference>
<keyword evidence="6" id="KW-0479">Metal-binding</keyword>
<dbReference type="RefSeq" id="WP_274150330.1">
    <property type="nucleotide sequence ID" value="NZ_CP117811.1"/>
</dbReference>
<organism evidence="9 10">
    <name type="scientific">Lentisphaera profundi</name>
    <dbReference type="NCBI Taxonomy" id="1658616"/>
    <lineage>
        <taxon>Bacteria</taxon>
        <taxon>Pseudomonadati</taxon>
        <taxon>Lentisphaerota</taxon>
        <taxon>Lentisphaeria</taxon>
        <taxon>Lentisphaerales</taxon>
        <taxon>Lentisphaeraceae</taxon>
        <taxon>Lentisphaera</taxon>
    </lineage>
</organism>
<dbReference type="InterPro" id="IPR001453">
    <property type="entry name" value="MoaB/Mog_dom"/>
</dbReference>
<dbReference type="InterPro" id="IPR036135">
    <property type="entry name" value="MoeA_linker/N_sf"/>
</dbReference>